<sequence>MSVKCGYSSVYYPLLKNLLRGDSPDLNAFKVFINEHFTNPDEVFNMFASGVYTDSAPTPVSEPKKISSRLGIELPPEGSSPQQYYIDNSRQYNKMIDDTAKKIISMSVFDINSDSFIDANATLGSYSNLNTGIFKYKQELLSIISEFMGKPLNPISIDSEPKSIINVFEDTIKEYEAYIKNAGLTQDQKYFNAYNAYVTLKTFDDILRLYTPFISIKPEYKNSSTYAIGRYNYDGPNVTHYTGFSNNEFMGAEESVSDLAKILLSYFPEVNEDGVIIENTAITLSGFNSAMGKVKLFMEESVDPEIVDEIAKEGNMDMSKIIGKYLNALATKSVAPEHTTYLQNKLRGIAKFIYSDKMATPIKQMYTHLMNKTVLSSYISYGKDNLTGELTGKNLTDRPVQIQRYFLTDIIKAASTYWIDNKTNFQNKLGKYDINIIGTNISITEGSNTLNLKYNPDTGEINSAGIISDTLMDDLLMDFASFLVADDFNQVAEQVFPREKNVNKITLLTPILGSILYSANSGQIIDIGKNGFFGQANDLAKVLSVTNGSDTINVIKNAEGNNLPLYQMVCLAYSHKKMSQYLHDELGWGSDTVMSDNAVFNNIQRIKNPKIRAEVTIGDYTKQSSNLTEDEVIHLAIVYDFFEGLTSSKSVSEQGGKVNGVIGLQSTVYSDKNKHFVMQFDLSQNWDFKDLGSINFKEVLEKYYSSKNVSDLEPIMNIWFKTNQSQYTNLINKILNDYTQATGKEFKTISDLKEYIAKTKLADIKQKFRDSGLEFIEEVHISKDPYTKKNVFNETLENLYNIFSERNQFDEFINYQLNRFLEDSSKAWESISSDKNVYKAFSARKWSNWIAERTIETVDENDEPISYTVPYVTIHDKDGKLNPMLYSYFIMDSFLSNEYNKMMVGGVYTHPNKNKEISATEGYLEHSFASRWISQVKRMVIYGATHHSFAQGLKNGVAPKVKMAVVGDIGAAVQNISGMTDSVDSMDGSGFTSPYFSRQQNVSLIDAKVGRNKKTILADMNGEYGLPKLLKWAEYEITNANRRASWGSDIKLENMFRKMHNLLFDPSVTIVYDKVFDNLFYREPDNQTYWKINHVVINNNVAQVERVETDIFGNIIGENTILDTNIEINSIYDLDQIFGGAWSMEYNDTMKQLYWSENNLDVVNDIINDNNLKDYMIGYLVNKSAIKVGASNVNGDDIWTNDSDLWFTTMSTKFGGVQMNADHELDEAEVTEMTQMISALEQNGFTHDLATKVYQEIGKLCHDAIAEIHEVLETGDQQALYEIYGKALVKAFQTNNKDTLGLAQSFIKLAQQSFNEKKIDYKIPFSAGTINGIFNSTVTSSLVKDAIRRHYDGVASVLNPSYGIQQYFNWGGYNYNYDELLDLVRKVGRATDPRLADLTINEAMQGPFVTRNGENLINPFVTELTAENPIDFEDTLVVYNDPMFNGEEPLLNEEGQRLYQGYMGKVTTDMYDIVKIDNYSKYDWYKNLDKRYAQRLSLRPKNLKGSDTIFIIEGEKHSIFEGDITRALHYLNGTSSTTVESLYDELRSNIKKELGLKGKPEKDLTPEQLEWVNIITTERIALIRRAAGTLIPSAGEIDIDFIENSLHKSQQKLLNDLADGKMIQWKGIYVQPESVQVIPAQIIMGKLYAKQLGLLPGDSIAKIKQRGAEFFKERIQGYYNNDNPDPESYDIILFDGTGKKLYVKIGDQNLNNLYKDTLTPNGDFTIVDNSVYYNGKEIASAEGKKFYKYTDTAGNTHDLVIVDNFERFSEINNSRIYNNYKYNYTLSNYKNLIANQFTSDNVTLSYYDDFGDIKTREILDYKSINPQVLIQMLSDNQNIRFSNRIMKIADRKYKAFEQSLRFVGTRIPCQSMQSFMPMEVVLFTDSDINEVYVPTNQTWLQGSDYDRVTCHNKTSLIAGNSLETYKLQHKI</sequence>
<organism evidence="1">
    <name type="scientific">Siphoviridae sp. gcode 4</name>
    <dbReference type="NCBI Taxonomy" id="2838368"/>
    <lineage>
        <taxon>Viruses</taxon>
        <taxon>Duplodnaviria</taxon>
        <taxon>Heunggongvirae</taxon>
        <taxon>Uroviricota</taxon>
        <taxon>Caudoviricetes</taxon>
    </lineage>
</organism>
<protein>
    <submittedName>
        <fullName evidence="1">Uncharacterized protein</fullName>
    </submittedName>
</protein>
<accession>A0A8S5RTB6</accession>
<dbReference type="EMBL" id="BK059154">
    <property type="protein sequence ID" value="DAE92710.1"/>
    <property type="molecule type" value="Genomic_DNA"/>
</dbReference>
<evidence type="ECO:0000313" key="1">
    <source>
        <dbReference type="EMBL" id="DAE92710.1"/>
    </source>
</evidence>
<proteinExistence type="predicted"/>
<reference evidence="1" key="1">
    <citation type="journal article" date="2021" name="Proc. Natl. Acad. Sci. U.S.A.">
        <title>A Catalog of Tens of Thousands of Viruses from Human Metagenomes Reveals Hidden Associations with Chronic Diseases.</title>
        <authorList>
            <person name="Tisza M.J."/>
            <person name="Buck C.B."/>
        </authorList>
    </citation>
    <scope>NUCLEOTIDE SEQUENCE</scope>
    <source>
        <strain evidence="1">Ctw1L9</strain>
    </source>
</reference>
<name>A0A8S5RTB6_9CAUD</name>